<evidence type="ECO:0000256" key="8">
    <source>
        <dbReference type="ARBA" id="ARBA00023224"/>
    </source>
</evidence>
<dbReference type="Pfam" id="PF00001">
    <property type="entry name" value="7tm_1"/>
    <property type="match status" value="1"/>
</dbReference>
<feature type="compositionally biased region" description="Pro residues" evidence="9">
    <location>
        <begin position="121"/>
        <end position="133"/>
    </location>
</feature>
<evidence type="ECO:0000256" key="6">
    <source>
        <dbReference type="ARBA" id="ARBA00023170"/>
    </source>
</evidence>
<evidence type="ECO:0000256" key="9">
    <source>
        <dbReference type="SAM" id="MobiDB-lite"/>
    </source>
</evidence>
<evidence type="ECO:0000256" key="7">
    <source>
        <dbReference type="ARBA" id="ARBA00023180"/>
    </source>
</evidence>
<proteinExistence type="predicted"/>
<dbReference type="InterPro" id="IPR000276">
    <property type="entry name" value="GPCR_Rhodpsn"/>
</dbReference>
<dbReference type="Ensembl" id="ENSPCLT00000012233.1">
    <property type="protein sequence ID" value="ENSPCLP00000009042.1"/>
    <property type="gene ID" value="ENSPCLG00000007486.1"/>
</dbReference>
<dbReference type="PANTHER" id="PTHR24232:SF91">
    <property type="entry name" value="TRANSMEMBRANE PROTEIN LOC653160"/>
    <property type="match status" value="1"/>
</dbReference>
<sequence length="213" mass="22780">MWGLGNGPEGSPPPPYAPLLPSPRWRGGLSMAPDPGMNISAPATCVPSDPVQFVLLPIVYCLVLCVGLPGNLAALLVFLQHGKVRKAIRIYLINLTLADILFNLTLPLWIPYYLGQPRRPPVPTRGLEPPPRLSPGSPRAAEAVRGRGRCGGGGGRWCFPAPFRSAAASAPRPRHRENVSGGGWGETRARVAPHLGVSAPWQGSRHGRCFGRT</sequence>
<feature type="domain" description="G-protein coupled receptors family 1 profile" evidence="11">
    <location>
        <begin position="70"/>
        <end position="114"/>
    </location>
</feature>
<dbReference type="InterPro" id="IPR017452">
    <property type="entry name" value="GPCR_Rhodpsn_7TM"/>
</dbReference>
<dbReference type="SUPFAM" id="SSF81321">
    <property type="entry name" value="Family A G protein-coupled receptor-like"/>
    <property type="match status" value="1"/>
</dbReference>
<comment type="subcellular location">
    <subcellularLocation>
        <location evidence="1">Membrane</location>
        <topology evidence="1">Multi-pass membrane protein</topology>
    </subcellularLocation>
</comment>
<name>A0A669PJV1_PHACC</name>
<dbReference type="PROSITE" id="PS50262">
    <property type="entry name" value="G_PROTEIN_RECEP_F1_2"/>
    <property type="match status" value="1"/>
</dbReference>
<keyword evidence="2 10" id="KW-0812">Transmembrane</keyword>
<dbReference type="GO" id="GO:0007200">
    <property type="term" value="P:phospholipase C-activating G protein-coupled receptor signaling pathway"/>
    <property type="evidence" value="ECO:0007669"/>
    <property type="project" value="TreeGrafter"/>
</dbReference>
<keyword evidence="3 10" id="KW-1133">Transmembrane helix</keyword>
<keyword evidence="8" id="KW-0807">Transducer</keyword>
<dbReference type="AlphaFoldDB" id="A0A669PJV1"/>
<evidence type="ECO:0000256" key="1">
    <source>
        <dbReference type="ARBA" id="ARBA00004141"/>
    </source>
</evidence>
<evidence type="ECO:0000256" key="3">
    <source>
        <dbReference type="ARBA" id="ARBA00022989"/>
    </source>
</evidence>
<evidence type="ECO:0000256" key="5">
    <source>
        <dbReference type="ARBA" id="ARBA00023136"/>
    </source>
</evidence>
<reference evidence="12" key="1">
    <citation type="submission" date="2025-08" db="UniProtKB">
        <authorList>
            <consortium name="Ensembl"/>
        </authorList>
    </citation>
    <scope>IDENTIFICATION</scope>
</reference>
<keyword evidence="13" id="KW-1185">Reference proteome</keyword>
<evidence type="ECO:0000313" key="13">
    <source>
        <dbReference type="Proteomes" id="UP000472261"/>
    </source>
</evidence>
<dbReference type="GO" id="GO:0035025">
    <property type="term" value="P:positive regulation of Rho protein signal transduction"/>
    <property type="evidence" value="ECO:0007669"/>
    <property type="project" value="TreeGrafter"/>
</dbReference>
<evidence type="ECO:0000259" key="11">
    <source>
        <dbReference type="PROSITE" id="PS50262"/>
    </source>
</evidence>
<feature type="transmembrane region" description="Helical" evidence="10">
    <location>
        <begin position="91"/>
        <end position="114"/>
    </location>
</feature>
<keyword evidence="4" id="KW-0297">G-protein coupled receptor</keyword>
<reference evidence="12" key="2">
    <citation type="submission" date="2025-09" db="UniProtKB">
        <authorList>
            <consortium name="Ensembl"/>
        </authorList>
    </citation>
    <scope>IDENTIFICATION</scope>
</reference>
<keyword evidence="6" id="KW-0675">Receptor</keyword>
<dbReference type="GO" id="GO:0004930">
    <property type="term" value="F:G protein-coupled receptor activity"/>
    <property type="evidence" value="ECO:0007669"/>
    <property type="project" value="UniProtKB-KW"/>
</dbReference>
<organism evidence="12 13">
    <name type="scientific">Phasianus colchicus</name>
    <name type="common">Common pheasant</name>
    <dbReference type="NCBI Taxonomy" id="9054"/>
    <lineage>
        <taxon>Eukaryota</taxon>
        <taxon>Metazoa</taxon>
        <taxon>Chordata</taxon>
        <taxon>Craniata</taxon>
        <taxon>Vertebrata</taxon>
        <taxon>Euteleostomi</taxon>
        <taxon>Archelosauria</taxon>
        <taxon>Archosauria</taxon>
        <taxon>Dinosauria</taxon>
        <taxon>Saurischia</taxon>
        <taxon>Theropoda</taxon>
        <taxon>Coelurosauria</taxon>
        <taxon>Aves</taxon>
        <taxon>Neognathae</taxon>
        <taxon>Galloanserae</taxon>
        <taxon>Galliformes</taxon>
        <taxon>Phasianidae</taxon>
        <taxon>Phasianinae</taxon>
        <taxon>Phasianus</taxon>
    </lineage>
</organism>
<evidence type="ECO:0000256" key="4">
    <source>
        <dbReference type="ARBA" id="ARBA00023040"/>
    </source>
</evidence>
<feature type="transmembrane region" description="Helical" evidence="10">
    <location>
        <begin position="57"/>
        <end position="79"/>
    </location>
</feature>
<evidence type="ECO:0000313" key="12">
    <source>
        <dbReference type="Ensembl" id="ENSPCLP00000009042.1"/>
    </source>
</evidence>
<evidence type="ECO:0000256" key="10">
    <source>
        <dbReference type="SAM" id="Phobius"/>
    </source>
</evidence>
<evidence type="ECO:0000256" key="2">
    <source>
        <dbReference type="ARBA" id="ARBA00022692"/>
    </source>
</evidence>
<dbReference type="PRINTS" id="PR00237">
    <property type="entry name" value="GPCRRHODOPSN"/>
</dbReference>
<feature type="region of interest" description="Disordered" evidence="9">
    <location>
        <begin position="121"/>
        <end position="148"/>
    </location>
</feature>
<dbReference type="Proteomes" id="UP000472261">
    <property type="component" value="Unplaced"/>
</dbReference>
<keyword evidence="5 10" id="KW-0472">Membrane</keyword>
<dbReference type="PANTHER" id="PTHR24232">
    <property type="entry name" value="G-PROTEIN COUPLED RECEPTOR"/>
    <property type="match status" value="1"/>
</dbReference>
<accession>A0A669PJV1</accession>
<keyword evidence="7" id="KW-0325">Glycoprotein</keyword>
<dbReference type="GO" id="GO:0005886">
    <property type="term" value="C:plasma membrane"/>
    <property type="evidence" value="ECO:0007669"/>
    <property type="project" value="TreeGrafter"/>
</dbReference>
<dbReference type="Gene3D" id="1.20.1070.10">
    <property type="entry name" value="Rhodopsin 7-helix transmembrane proteins"/>
    <property type="match status" value="1"/>
</dbReference>
<protein>
    <recommendedName>
        <fullName evidence="11">G-protein coupled receptors family 1 profile domain-containing protein</fullName>
    </recommendedName>
</protein>